<dbReference type="InterPro" id="IPR036384">
    <property type="entry name" value="Tus_sf"/>
</dbReference>
<proteinExistence type="predicted"/>
<evidence type="ECO:0000313" key="2">
    <source>
        <dbReference type="Proteomes" id="UP000838100"/>
    </source>
</evidence>
<evidence type="ECO:0000313" key="1">
    <source>
        <dbReference type="EMBL" id="CAH0990338.1"/>
    </source>
</evidence>
<gene>
    <name evidence="1" type="ORF">SIN8267_00430</name>
</gene>
<organism evidence="1 2">
    <name type="scientific">Sinobacterium norvegicum</name>
    <dbReference type="NCBI Taxonomy" id="1641715"/>
    <lineage>
        <taxon>Bacteria</taxon>
        <taxon>Pseudomonadati</taxon>
        <taxon>Pseudomonadota</taxon>
        <taxon>Gammaproteobacteria</taxon>
        <taxon>Cellvibrionales</taxon>
        <taxon>Spongiibacteraceae</taxon>
        <taxon>Sinobacterium</taxon>
    </lineage>
</organism>
<dbReference type="EMBL" id="CAKLPX010000001">
    <property type="protein sequence ID" value="CAH0990338.1"/>
    <property type="molecule type" value="Genomic_DNA"/>
</dbReference>
<accession>A0ABN8EFC5</accession>
<keyword evidence="2" id="KW-1185">Reference proteome</keyword>
<evidence type="ECO:0008006" key="3">
    <source>
        <dbReference type="Google" id="ProtNLM"/>
    </source>
</evidence>
<dbReference type="SUPFAM" id="SSF56596">
    <property type="entry name" value="Replication terminator protein (Tus)"/>
    <property type="match status" value="1"/>
</dbReference>
<dbReference type="Proteomes" id="UP000838100">
    <property type="component" value="Unassembled WGS sequence"/>
</dbReference>
<name>A0ABN8EFC5_9GAMM</name>
<dbReference type="RefSeq" id="WP_237443018.1">
    <property type="nucleotide sequence ID" value="NZ_CAKLPX010000001.1"/>
</dbReference>
<dbReference type="Gene3D" id="3.50.14.10">
    <property type="entry name" value="Replication terminator Tus, domain 1 superfamily/Replication terminator Tus"/>
    <property type="match status" value="1"/>
</dbReference>
<comment type="caution">
    <text evidence="1">The sequence shown here is derived from an EMBL/GenBank/DDBJ whole genome shotgun (WGS) entry which is preliminary data.</text>
</comment>
<dbReference type="InterPro" id="IPR036381">
    <property type="entry name" value="Tus_dom1"/>
</dbReference>
<reference evidence="1" key="1">
    <citation type="submission" date="2021-12" db="EMBL/GenBank/DDBJ databases">
        <authorList>
            <person name="Rodrigo-Torres L."/>
            <person name="Arahal R. D."/>
            <person name="Lucena T."/>
        </authorList>
    </citation>
    <scope>NUCLEOTIDE SEQUENCE</scope>
    <source>
        <strain evidence="1">CECT 8267</strain>
    </source>
</reference>
<sequence>MQKLSQCFDDLIQSNNELNLAIESNDSAGWVCGNTGDIQQALQAAYSDYWYTGDGDGRKTKNYHGLYLADDRTVACAIDVNAMKSSFKHAVQQIQKEDKQQWLLEYGMINNRYREQLTTAQLSRLNLKQTYRHIPILNTSPAKIGFSWYTQGKSITRVSKQQAYDRLAKFGDSSHIRIQQQKLATLNDYEKLAIVQKQAPLVRANIVYQQGTEIIRKATNSSLPFIIADTHHGRLPEFNQINELPPQTHTRLRRSDSKISDDVFLPSIRAYRYI</sequence>
<protein>
    <recommendedName>
        <fullName evidence="3">DNA replication terminus site-binding protein</fullName>
    </recommendedName>
</protein>